<protein>
    <recommendedName>
        <fullName evidence="5">Transmembrane protein</fullName>
    </recommendedName>
</protein>
<keyword evidence="2" id="KW-0812">Transmembrane</keyword>
<feature type="compositionally biased region" description="Low complexity" evidence="1">
    <location>
        <begin position="285"/>
        <end position="296"/>
    </location>
</feature>
<evidence type="ECO:0000313" key="4">
    <source>
        <dbReference type="Proteomes" id="UP001050691"/>
    </source>
</evidence>
<feature type="region of interest" description="Disordered" evidence="1">
    <location>
        <begin position="285"/>
        <end position="310"/>
    </location>
</feature>
<dbReference type="Proteomes" id="UP001050691">
    <property type="component" value="Unassembled WGS sequence"/>
</dbReference>
<organism evidence="3 4">
    <name type="scientific">Clathrus columnatus</name>
    <dbReference type="NCBI Taxonomy" id="1419009"/>
    <lineage>
        <taxon>Eukaryota</taxon>
        <taxon>Fungi</taxon>
        <taxon>Dikarya</taxon>
        <taxon>Basidiomycota</taxon>
        <taxon>Agaricomycotina</taxon>
        <taxon>Agaricomycetes</taxon>
        <taxon>Phallomycetidae</taxon>
        <taxon>Phallales</taxon>
        <taxon>Clathraceae</taxon>
        <taxon>Clathrus</taxon>
    </lineage>
</organism>
<comment type="caution">
    <text evidence="3">The sequence shown here is derived from an EMBL/GenBank/DDBJ whole genome shotgun (WGS) entry which is preliminary data.</text>
</comment>
<keyword evidence="4" id="KW-1185">Reference proteome</keyword>
<keyword evidence="2" id="KW-1133">Transmembrane helix</keyword>
<evidence type="ECO:0000256" key="1">
    <source>
        <dbReference type="SAM" id="MobiDB-lite"/>
    </source>
</evidence>
<sequence length="385" mass="42569">MSNATNATDAPALDPSTLLPPYLNLPPHLSAHKYFFVCTLTVAAWDTLVLTPRTWRLFRTKEWPLLKWAFFIIRILMPVEFTIVAVAFFDIHWTREMCQHFFLFEPILTAILVSICSAVHLVRIRAIYDKSREVTATLGILLTIQVVMMAVACGFYHVVPVDDPSQGCIAGPKQSWVGIYWVGATLFFTTSFALALARSFQSRAQKSIGLWKLMLRDGLNLYGAIWIVNMVNMLFWFIIRPTDDSDTIRTIVTSMAAVLTMTMTMRIILSVRGSLIDGGLFAGSSSAPSNSGTSRSHSQGRSVGVTGTGNNQGQVFSINPAASQVRQTFTLEEMRSKAQWEQNDDADGKSSLTGAQGVLGDTKPETGFGHEDPVGVKVTIEQDFE</sequence>
<accession>A0AAV5AUK3</accession>
<reference evidence="3" key="1">
    <citation type="submission" date="2021-10" db="EMBL/GenBank/DDBJ databases">
        <title>De novo Genome Assembly of Clathrus columnatus (Basidiomycota, Fungi) Using Illumina and Nanopore Sequence Data.</title>
        <authorList>
            <person name="Ogiso-Tanaka E."/>
            <person name="Itagaki H."/>
            <person name="Hosoya T."/>
            <person name="Hosaka K."/>
        </authorList>
    </citation>
    <scope>NUCLEOTIDE SEQUENCE</scope>
    <source>
        <strain evidence="3">MO-923</strain>
    </source>
</reference>
<feature type="transmembrane region" description="Helical" evidence="2">
    <location>
        <begin position="178"/>
        <end position="197"/>
    </location>
</feature>
<feature type="region of interest" description="Disordered" evidence="1">
    <location>
        <begin position="334"/>
        <end position="385"/>
    </location>
</feature>
<dbReference type="AlphaFoldDB" id="A0AAV5AUK3"/>
<evidence type="ECO:0000313" key="3">
    <source>
        <dbReference type="EMBL" id="GJJ15996.1"/>
    </source>
</evidence>
<feature type="transmembrane region" description="Helical" evidence="2">
    <location>
        <begin position="65"/>
        <end position="89"/>
    </location>
</feature>
<feature type="transmembrane region" description="Helical" evidence="2">
    <location>
        <begin position="101"/>
        <end position="122"/>
    </location>
</feature>
<gene>
    <name evidence="3" type="ORF">Clacol_010275</name>
</gene>
<feature type="transmembrane region" description="Helical" evidence="2">
    <location>
        <begin position="34"/>
        <end position="53"/>
    </location>
</feature>
<feature type="transmembrane region" description="Helical" evidence="2">
    <location>
        <begin position="218"/>
        <end position="239"/>
    </location>
</feature>
<feature type="compositionally biased region" description="Basic and acidic residues" evidence="1">
    <location>
        <begin position="362"/>
        <end position="374"/>
    </location>
</feature>
<proteinExistence type="predicted"/>
<dbReference type="EMBL" id="BPWL01000011">
    <property type="protein sequence ID" value="GJJ15996.1"/>
    <property type="molecule type" value="Genomic_DNA"/>
</dbReference>
<evidence type="ECO:0000256" key="2">
    <source>
        <dbReference type="SAM" id="Phobius"/>
    </source>
</evidence>
<feature type="transmembrane region" description="Helical" evidence="2">
    <location>
        <begin position="134"/>
        <end position="158"/>
    </location>
</feature>
<evidence type="ECO:0008006" key="5">
    <source>
        <dbReference type="Google" id="ProtNLM"/>
    </source>
</evidence>
<keyword evidence="2" id="KW-0472">Membrane</keyword>
<feature type="transmembrane region" description="Helical" evidence="2">
    <location>
        <begin position="251"/>
        <end position="269"/>
    </location>
</feature>
<name>A0AAV5AUK3_9AGAM</name>